<feature type="compositionally biased region" description="Basic and acidic residues" evidence="1">
    <location>
        <begin position="252"/>
        <end position="264"/>
    </location>
</feature>
<name>A0ABW2X2D7_9ACTN</name>
<feature type="compositionally biased region" description="Gly residues" evidence="1">
    <location>
        <begin position="204"/>
        <end position="219"/>
    </location>
</feature>
<dbReference type="Proteomes" id="UP001596915">
    <property type="component" value="Unassembled WGS sequence"/>
</dbReference>
<evidence type="ECO:0000256" key="1">
    <source>
        <dbReference type="SAM" id="MobiDB-lite"/>
    </source>
</evidence>
<evidence type="ECO:0000313" key="4">
    <source>
        <dbReference type="Proteomes" id="UP001596915"/>
    </source>
</evidence>
<sequence>MIHEVDDVLRALIRAEVLEGGQIAVVFDAPTREWAAKVNAPMVNLYLYDIREDMRRRERGLHNDYDERGTIIARRRPPRFFKLSYLITAWTKRPEDEHRLLSSLLGCLLRYEALPPERLAGTLAEIGAPVPMSIALPPPEDRSFADVWSALGGELKPSLDLVISVPVTASPSYVVGPPVGDEGLQTRFGDVPEPTEPVSEPMPGRGGLPVYGGRPGRPGGNATTRVPGTERRRGLSLRIVETRKARTGAGEARARTAESAETAERAVTAESAESAETAERAVTAESAGSAGPAESARSAGPAETAQTAQTAETRTEDSAE</sequence>
<feature type="domain" description="Pvc16 N-terminal" evidence="2">
    <location>
        <begin position="4"/>
        <end position="179"/>
    </location>
</feature>
<accession>A0ABW2X2D7</accession>
<feature type="region of interest" description="Disordered" evidence="1">
    <location>
        <begin position="192"/>
        <end position="320"/>
    </location>
</feature>
<dbReference type="InterPro" id="IPR025351">
    <property type="entry name" value="Pvc16_N"/>
</dbReference>
<organism evidence="3 4">
    <name type="scientific">Streptomyces sanglieri</name>
    <dbReference type="NCBI Taxonomy" id="193460"/>
    <lineage>
        <taxon>Bacteria</taxon>
        <taxon>Bacillati</taxon>
        <taxon>Actinomycetota</taxon>
        <taxon>Actinomycetes</taxon>
        <taxon>Kitasatosporales</taxon>
        <taxon>Streptomycetaceae</taxon>
        <taxon>Streptomyces</taxon>
    </lineage>
</organism>
<evidence type="ECO:0000313" key="3">
    <source>
        <dbReference type="EMBL" id="MFD0626089.1"/>
    </source>
</evidence>
<dbReference type="Pfam" id="PF14065">
    <property type="entry name" value="Pvc16_N"/>
    <property type="match status" value="1"/>
</dbReference>
<comment type="caution">
    <text evidence="3">The sequence shown here is derived from an EMBL/GenBank/DDBJ whole genome shotgun (WGS) entry which is preliminary data.</text>
</comment>
<proteinExistence type="predicted"/>
<reference evidence="4" key="1">
    <citation type="journal article" date="2019" name="Int. J. Syst. Evol. Microbiol.">
        <title>The Global Catalogue of Microorganisms (GCM) 10K type strain sequencing project: providing services to taxonomists for standard genome sequencing and annotation.</title>
        <authorList>
            <consortium name="The Broad Institute Genomics Platform"/>
            <consortium name="The Broad Institute Genome Sequencing Center for Infectious Disease"/>
            <person name="Wu L."/>
            <person name="Ma J."/>
        </authorList>
    </citation>
    <scope>NUCLEOTIDE SEQUENCE [LARGE SCALE GENOMIC DNA]</scope>
    <source>
        <strain evidence="4">JCM 12607</strain>
    </source>
</reference>
<keyword evidence="4" id="KW-1185">Reference proteome</keyword>
<gene>
    <name evidence="3" type="ORF">ACFQ2K_28565</name>
</gene>
<dbReference type="EMBL" id="JBHTGL010000008">
    <property type="protein sequence ID" value="MFD0626089.1"/>
    <property type="molecule type" value="Genomic_DNA"/>
</dbReference>
<protein>
    <submittedName>
        <fullName evidence="3">Pvc16 family protein</fullName>
    </submittedName>
</protein>
<evidence type="ECO:0000259" key="2">
    <source>
        <dbReference type="Pfam" id="PF14065"/>
    </source>
</evidence>
<feature type="compositionally biased region" description="Low complexity" evidence="1">
    <location>
        <begin position="265"/>
        <end position="312"/>
    </location>
</feature>